<comment type="caution">
    <text evidence="1">The sequence shown here is derived from an EMBL/GenBank/DDBJ whole genome shotgun (WGS) entry which is preliminary data.</text>
</comment>
<proteinExistence type="predicted"/>
<dbReference type="EMBL" id="JBBKAM010000002">
    <property type="protein sequence ID" value="MEJ8643836.1"/>
    <property type="molecule type" value="Genomic_DNA"/>
</dbReference>
<dbReference type="Proteomes" id="UP001382904">
    <property type="component" value="Unassembled WGS sequence"/>
</dbReference>
<gene>
    <name evidence="1" type="ORF">WKI68_25655</name>
</gene>
<name>A0ABU8U8H4_9ACTN</name>
<accession>A0ABU8U8H4</accession>
<protein>
    <submittedName>
        <fullName evidence="1">Uncharacterized protein</fullName>
    </submittedName>
</protein>
<sequence length="83" mass="8170">MIEVSISYSGGKSSGIPTNTVCGRNLSNDHPGDAGAGGVQLVKGDCVTDQAKEVACGGSGAQKVLGLVKTESECPSGTTDPSS</sequence>
<evidence type="ECO:0000313" key="1">
    <source>
        <dbReference type="EMBL" id="MEJ8643836.1"/>
    </source>
</evidence>
<reference evidence="1 2" key="1">
    <citation type="submission" date="2024-03" db="EMBL/GenBank/DDBJ databases">
        <title>Novel Streptomyces species of biotechnological and ecological value are a feature of Machair soil.</title>
        <authorList>
            <person name="Prole J.R."/>
            <person name="Goodfellow M."/>
            <person name="Allenby N."/>
            <person name="Ward A.C."/>
        </authorList>
    </citation>
    <scope>NUCLEOTIDE SEQUENCE [LARGE SCALE GENOMIC DNA]</scope>
    <source>
        <strain evidence="1 2">MS1.HAVA.3</strain>
    </source>
</reference>
<evidence type="ECO:0000313" key="2">
    <source>
        <dbReference type="Proteomes" id="UP001382904"/>
    </source>
</evidence>
<keyword evidence="2" id="KW-1185">Reference proteome</keyword>
<organism evidence="1 2">
    <name type="scientific">Streptomyces caledonius</name>
    <dbReference type="NCBI Taxonomy" id="3134107"/>
    <lineage>
        <taxon>Bacteria</taxon>
        <taxon>Bacillati</taxon>
        <taxon>Actinomycetota</taxon>
        <taxon>Actinomycetes</taxon>
        <taxon>Kitasatosporales</taxon>
        <taxon>Streptomycetaceae</taxon>
        <taxon>Streptomyces</taxon>
    </lineage>
</organism>